<keyword evidence="1" id="KW-0802">TPR repeat</keyword>
<reference evidence="2 3" key="1">
    <citation type="journal article" date="2014" name="Genome Biol. Evol.">
        <title>The secreted proteins of Achlya hypogyna and Thraustotheca clavata identify the ancestral oomycete secretome and reveal gene acquisitions by horizontal gene transfer.</title>
        <authorList>
            <person name="Misner I."/>
            <person name="Blouin N."/>
            <person name="Leonard G."/>
            <person name="Richards T.A."/>
            <person name="Lane C.E."/>
        </authorList>
    </citation>
    <scope>NUCLEOTIDE SEQUENCE [LARGE SCALE GENOMIC DNA]</scope>
    <source>
        <strain evidence="2 3">ATCC 48635</strain>
    </source>
</reference>
<dbReference type="STRING" id="1202772.A0A1V9Y4X3"/>
<dbReference type="EMBL" id="JNBR01002874">
    <property type="protein sequence ID" value="OQR80765.1"/>
    <property type="molecule type" value="Genomic_DNA"/>
</dbReference>
<evidence type="ECO:0000313" key="2">
    <source>
        <dbReference type="EMBL" id="OQR80765.1"/>
    </source>
</evidence>
<dbReference type="InterPro" id="IPR011990">
    <property type="entry name" value="TPR-like_helical_dom_sf"/>
</dbReference>
<dbReference type="Pfam" id="PF14559">
    <property type="entry name" value="TPR_19"/>
    <property type="match status" value="1"/>
</dbReference>
<evidence type="ECO:0000313" key="3">
    <source>
        <dbReference type="Proteomes" id="UP000243579"/>
    </source>
</evidence>
<protein>
    <submittedName>
        <fullName evidence="2">Uncharacterized protein</fullName>
    </submittedName>
</protein>
<feature type="repeat" description="TPR" evidence="1">
    <location>
        <begin position="94"/>
        <end position="127"/>
    </location>
</feature>
<dbReference type="FunFam" id="1.25.40.10:FF:000052">
    <property type="entry name" value="Aryl-hydrocarbon-interacting protein-like 1"/>
    <property type="match status" value="1"/>
</dbReference>
<dbReference type="Gene3D" id="1.25.40.10">
    <property type="entry name" value="Tetratricopeptide repeat domain"/>
    <property type="match status" value="1"/>
</dbReference>
<name>A0A1V9Y4X3_ACHHY</name>
<dbReference type="Proteomes" id="UP000243579">
    <property type="component" value="Unassembled WGS sequence"/>
</dbReference>
<comment type="caution">
    <text evidence="2">The sequence shown here is derived from an EMBL/GenBank/DDBJ whole genome shotgun (WGS) entry which is preliminary data.</text>
</comment>
<dbReference type="SMART" id="SM00028">
    <property type="entry name" value="TPR"/>
    <property type="match status" value="3"/>
</dbReference>
<feature type="repeat" description="TPR" evidence="1">
    <location>
        <begin position="128"/>
        <end position="161"/>
    </location>
</feature>
<evidence type="ECO:0000256" key="1">
    <source>
        <dbReference type="PROSITE-ProRule" id="PRU00339"/>
    </source>
</evidence>
<dbReference type="InterPro" id="IPR050754">
    <property type="entry name" value="FKBP4/5/8-like"/>
</dbReference>
<proteinExistence type="predicted"/>
<sequence>MTFTEEEMALLATKPAMGALSVAGKIEQANLLKAQGNTLFKGGEYKKAIRKYSSIFLYVNGLSVAGDGMSTYSAGNASMSASAEEGVEIQALKTVAFTNSAMAHLKLGAFDKAIEACDKVLATEPEHVKALFRKGQAYAGKGKYSLAKEVLKKAMALEPKNAAVRNELKRVIDESKLHPEEDELKAKFSNMFNKTNGIYK</sequence>
<organism evidence="2 3">
    <name type="scientific">Achlya hypogyna</name>
    <name type="common">Oomycete</name>
    <name type="synonym">Protoachlya hypogyna</name>
    <dbReference type="NCBI Taxonomy" id="1202772"/>
    <lineage>
        <taxon>Eukaryota</taxon>
        <taxon>Sar</taxon>
        <taxon>Stramenopiles</taxon>
        <taxon>Oomycota</taxon>
        <taxon>Saprolegniomycetes</taxon>
        <taxon>Saprolegniales</taxon>
        <taxon>Achlyaceae</taxon>
        <taxon>Achlya</taxon>
    </lineage>
</organism>
<dbReference type="OrthoDB" id="433738at2759"/>
<dbReference type="InterPro" id="IPR019734">
    <property type="entry name" value="TPR_rpt"/>
</dbReference>
<dbReference type="PANTHER" id="PTHR46512">
    <property type="entry name" value="PEPTIDYLPROLYL ISOMERASE"/>
    <property type="match status" value="1"/>
</dbReference>
<gene>
    <name evidence="2" type="ORF">ACHHYP_17223</name>
</gene>
<dbReference type="SUPFAM" id="SSF48452">
    <property type="entry name" value="TPR-like"/>
    <property type="match status" value="1"/>
</dbReference>
<accession>A0A1V9Y4X3</accession>
<keyword evidence="3" id="KW-1185">Reference proteome</keyword>
<dbReference type="AlphaFoldDB" id="A0A1V9Y4X3"/>
<dbReference type="PROSITE" id="PS50005">
    <property type="entry name" value="TPR"/>
    <property type="match status" value="2"/>
</dbReference>